<feature type="transmembrane region" description="Helical" evidence="6">
    <location>
        <begin position="106"/>
        <end position="122"/>
    </location>
</feature>
<organism evidence="9 10">
    <name type="scientific">Thauera humireducens</name>
    <dbReference type="NCBI Taxonomy" id="1134435"/>
    <lineage>
        <taxon>Bacteria</taxon>
        <taxon>Pseudomonadati</taxon>
        <taxon>Pseudomonadota</taxon>
        <taxon>Betaproteobacteria</taxon>
        <taxon>Rhodocyclales</taxon>
        <taxon>Zoogloeaceae</taxon>
        <taxon>Thauera</taxon>
    </lineage>
</organism>
<feature type="transmembrane region" description="Helical" evidence="6">
    <location>
        <begin position="320"/>
        <end position="342"/>
    </location>
</feature>
<feature type="transmembrane region" description="Helical" evidence="6">
    <location>
        <begin position="201"/>
        <end position="230"/>
    </location>
</feature>
<feature type="transmembrane region" description="Helical" evidence="6">
    <location>
        <begin position="129"/>
        <end position="151"/>
    </location>
</feature>
<evidence type="ECO:0000313" key="10">
    <source>
        <dbReference type="Proteomes" id="UP000036902"/>
    </source>
</evidence>
<evidence type="ECO:0000256" key="4">
    <source>
        <dbReference type="ARBA" id="ARBA00023136"/>
    </source>
</evidence>
<feature type="transmembrane region" description="Helical" evidence="6">
    <location>
        <begin position="362"/>
        <end position="389"/>
    </location>
</feature>
<feature type="domain" description="DUF5935" evidence="8">
    <location>
        <begin position="1"/>
        <end position="185"/>
    </location>
</feature>
<evidence type="ECO:0000259" key="8">
    <source>
        <dbReference type="Pfam" id="PF19358"/>
    </source>
</evidence>
<evidence type="ECO:0000256" key="5">
    <source>
        <dbReference type="SAM" id="MobiDB-lite"/>
    </source>
</evidence>
<gene>
    <name evidence="9" type="ORF">AC731_011245</name>
</gene>
<dbReference type="GO" id="GO:0016874">
    <property type="term" value="F:ligase activity"/>
    <property type="evidence" value="ECO:0007669"/>
    <property type="project" value="UniProtKB-KW"/>
</dbReference>
<dbReference type="RefSeq" id="WP_048706108.1">
    <property type="nucleotide sequence ID" value="NZ_CP014646.1"/>
</dbReference>
<name>A0A127K729_9RHOO</name>
<evidence type="ECO:0000259" key="7">
    <source>
        <dbReference type="Pfam" id="PF04932"/>
    </source>
</evidence>
<proteinExistence type="predicted"/>
<keyword evidence="10" id="KW-1185">Reference proteome</keyword>
<feature type="transmembrane region" description="Helical" evidence="6">
    <location>
        <begin position="43"/>
        <end position="64"/>
    </location>
</feature>
<dbReference type="GO" id="GO:0016020">
    <property type="term" value="C:membrane"/>
    <property type="evidence" value="ECO:0007669"/>
    <property type="project" value="UniProtKB-SubCell"/>
</dbReference>
<evidence type="ECO:0000256" key="6">
    <source>
        <dbReference type="SAM" id="Phobius"/>
    </source>
</evidence>
<dbReference type="InterPro" id="IPR007016">
    <property type="entry name" value="O-antigen_ligase-rel_domated"/>
</dbReference>
<keyword evidence="9" id="KW-0436">Ligase</keyword>
<evidence type="ECO:0000313" key="9">
    <source>
        <dbReference type="EMBL" id="AMO37464.1"/>
    </source>
</evidence>
<dbReference type="NCBIfam" id="TIGR03097">
    <property type="entry name" value="PEP_O_lig_1"/>
    <property type="match status" value="1"/>
</dbReference>
<dbReference type="STRING" id="1134435.AC731_011245"/>
<dbReference type="KEGG" id="thu:AC731_011245"/>
<keyword evidence="2 6" id="KW-0812">Transmembrane</keyword>
<dbReference type="InterPro" id="IPR017528">
    <property type="entry name" value="CHP03097O-antigen_lig-rel"/>
</dbReference>
<protein>
    <submittedName>
        <fullName evidence="9">Putative O-glycosylation ligase, exosortase A system-associated</fullName>
    </submittedName>
</protein>
<keyword evidence="3 6" id="KW-1133">Transmembrane helix</keyword>
<dbReference type="PANTHER" id="PTHR37422">
    <property type="entry name" value="TEICHURONIC ACID BIOSYNTHESIS PROTEIN TUAE"/>
    <property type="match status" value="1"/>
</dbReference>
<feature type="transmembrane region" description="Helical" evidence="6">
    <location>
        <begin position="236"/>
        <end position="253"/>
    </location>
</feature>
<feature type="compositionally biased region" description="Polar residues" evidence="5">
    <location>
        <begin position="431"/>
        <end position="452"/>
    </location>
</feature>
<comment type="subcellular location">
    <subcellularLocation>
        <location evidence="1">Membrane</location>
        <topology evidence="1">Multi-pass membrane protein</topology>
    </subcellularLocation>
</comment>
<dbReference type="PANTHER" id="PTHR37422:SF13">
    <property type="entry name" value="LIPOPOLYSACCHARIDE BIOSYNTHESIS PROTEIN PA4999-RELATED"/>
    <property type="match status" value="1"/>
</dbReference>
<dbReference type="Proteomes" id="UP000036902">
    <property type="component" value="Chromosome"/>
</dbReference>
<feature type="transmembrane region" description="Helical" evidence="6">
    <location>
        <begin position="171"/>
        <end position="189"/>
    </location>
</feature>
<dbReference type="AlphaFoldDB" id="A0A127K729"/>
<dbReference type="Pfam" id="PF04932">
    <property type="entry name" value="Wzy_C"/>
    <property type="match status" value="1"/>
</dbReference>
<accession>A0A127K729</accession>
<sequence length="452" mass="50388">MRDLLIVSIVGVMAAMALKRPWIGVMLWTWLSIMSPHRYAWGFAYSAPLAAVAAAVTLLGLFLTRERQSPFQGPPMVWFLLLTLAITFSWLLGMDPAGDYEQWNKVMKIYFMTFVAAALLFSKHHIIAFAWVSAGSLAVLGVKGGVFTILTGGNYRTWGPTGSFIQDNNEFALALIMAIPLLHFLQLQVRKAWVRHGISAAMLLCAASALGSHSRGALLAIAAMGAMFWWRSKKKGPIALMIGVVVLALLPMMPEHWWSRMDTIRTYEEDASAMGRINAWIVAFEVAKHHFFGAGMSYQHEILFMLYGVYDQKTLAAHSIYFQILGNHGFIGLFLYLAMWVSAYRMAGWLNRNARDNPESRWAADLGAMAQVCFVGFAVGGAFLSLSYFDLPYNVMVMVVLAKRWVVTRAWEREAPVSFLEYAGLRRSKHQQGGPSAVPTPQGSNRTMPVKT</sequence>
<feature type="domain" description="O-antigen ligase-related" evidence="7">
    <location>
        <begin position="200"/>
        <end position="337"/>
    </location>
</feature>
<dbReference type="InterPro" id="IPR045979">
    <property type="entry name" value="DUF5935"/>
</dbReference>
<dbReference type="EMBL" id="CP014646">
    <property type="protein sequence ID" value="AMO37464.1"/>
    <property type="molecule type" value="Genomic_DNA"/>
</dbReference>
<evidence type="ECO:0000256" key="1">
    <source>
        <dbReference type="ARBA" id="ARBA00004141"/>
    </source>
</evidence>
<dbReference type="InterPro" id="IPR051533">
    <property type="entry name" value="WaaL-like"/>
</dbReference>
<keyword evidence="4 6" id="KW-0472">Membrane</keyword>
<evidence type="ECO:0000256" key="3">
    <source>
        <dbReference type="ARBA" id="ARBA00022989"/>
    </source>
</evidence>
<feature type="region of interest" description="Disordered" evidence="5">
    <location>
        <begin position="429"/>
        <end position="452"/>
    </location>
</feature>
<reference evidence="10" key="1">
    <citation type="submission" date="2016-03" db="EMBL/GenBank/DDBJ databases">
        <authorList>
            <person name="Ma C."/>
            <person name="Zhou S."/>
            <person name="Yang G."/>
        </authorList>
    </citation>
    <scope>NUCLEOTIDE SEQUENCE [LARGE SCALE GENOMIC DNA]</scope>
    <source>
        <strain evidence="10">SgZ-1</strain>
    </source>
</reference>
<dbReference type="Pfam" id="PF19358">
    <property type="entry name" value="DUF5935"/>
    <property type="match status" value="1"/>
</dbReference>
<feature type="transmembrane region" description="Helical" evidence="6">
    <location>
        <begin position="76"/>
        <end position="94"/>
    </location>
</feature>
<evidence type="ECO:0000256" key="2">
    <source>
        <dbReference type="ARBA" id="ARBA00022692"/>
    </source>
</evidence>